<dbReference type="SUPFAM" id="SSF46785">
    <property type="entry name" value="Winged helix' DNA-binding domain"/>
    <property type="match status" value="1"/>
</dbReference>
<dbReference type="InterPro" id="IPR018490">
    <property type="entry name" value="cNMP-bd_dom_sf"/>
</dbReference>
<keyword evidence="3" id="KW-0804">Transcription</keyword>
<dbReference type="EMBL" id="JALMLT010000001">
    <property type="protein sequence ID" value="MDT8757149.1"/>
    <property type="molecule type" value="Genomic_DNA"/>
</dbReference>
<dbReference type="Pfam" id="PF13545">
    <property type="entry name" value="HTH_Crp_2"/>
    <property type="match status" value="1"/>
</dbReference>
<reference evidence="5" key="1">
    <citation type="submission" date="2022-04" db="EMBL/GenBank/DDBJ databases">
        <title>Tomato heritable bacteria conferring resistance against bacterial wilt.</title>
        <authorList>
            <person name="Yin J."/>
        </authorList>
    </citation>
    <scope>NUCLEOTIDE SEQUENCE</scope>
    <source>
        <strain evidence="5">Cra20</strain>
    </source>
</reference>
<keyword evidence="2" id="KW-0238">DNA-binding</keyword>
<dbReference type="Pfam" id="PF00027">
    <property type="entry name" value="cNMP_binding"/>
    <property type="match status" value="1"/>
</dbReference>
<name>A0ABU3MZV7_9SPHN</name>
<evidence type="ECO:0000256" key="3">
    <source>
        <dbReference type="ARBA" id="ARBA00023163"/>
    </source>
</evidence>
<dbReference type="SUPFAM" id="SSF51206">
    <property type="entry name" value="cAMP-binding domain-like"/>
    <property type="match status" value="1"/>
</dbReference>
<dbReference type="InterPro" id="IPR000595">
    <property type="entry name" value="cNMP-bd_dom"/>
</dbReference>
<dbReference type="PROSITE" id="PS51063">
    <property type="entry name" value="HTH_CRP_2"/>
    <property type="match status" value="1"/>
</dbReference>
<dbReference type="Gene3D" id="1.10.10.10">
    <property type="entry name" value="Winged helix-like DNA-binding domain superfamily/Winged helix DNA-binding domain"/>
    <property type="match status" value="1"/>
</dbReference>
<dbReference type="InterPro" id="IPR036388">
    <property type="entry name" value="WH-like_DNA-bd_sf"/>
</dbReference>
<evidence type="ECO:0000259" key="4">
    <source>
        <dbReference type="PROSITE" id="PS51063"/>
    </source>
</evidence>
<sequence length="240" mass="26884">MDEPLLAPLARRWERRVPLSQDERAALVSLPATRKSFTKDAFIVREGETASNCALLIKGFAYRQKIVDGGARQIISLHIPGEFVDLQNCLLPVTDHSVQSLEMSELAMIPRTALLDLATHYPNLARAMWLDTLVDSSIFREWVVNVGRRDARTRIAHLLCELALRLQASGAVRNGVYHFPLTQEQLADATGLTAVHTNRTLQALRRDGLISLSSSALVVLDWERLRAVGDFSERYLHHAV</sequence>
<feature type="domain" description="HTH crp-type" evidence="4">
    <location>
        <begin position="149"/>
        <end position="223"/>
    </location>
</feature>
<evidence type="ECO:0000313" key="5">
    <source>
        <dbReference type="EMBL" id="MDT8757149.1"/>
    </source>
</evidence>
<dbReference type="InterPro" id="IPR036390">
    <property type="entry name" value="WH_DNA-bd_sf"/>
</dbReference>
<evidence type="ECO:0000256" key="1">
    <source>
        <dbReference type="ARBA" id="ARBA00023015"/>
    </source>
</evidence>
<evidence type="ECO:0000256" key="2">
    <source>
        <dbReference type="ARBA" id="ARBA00023125"/>
    </source>
</evidence>
<dbReference type="InterPro" id="IPR014710">
    <property type="entry name" value="RmlC-like_jellyroll"/>
</dbReference>
<dbReference type="InterPro" id="IPR012318">
    <property type="entry name" value="HTH_CRP"/>
</dbReference>
<protein>
    <submittedName>
        <fullName evidence="5">Crp/Fnr family transcriptional regulator</fullName>
    </submittedName>
</protein>
<dbReference type="CDD" id="cd00038">
    <property type="entry name" value="CAP_ED"/>
    <property type="match status" value="1"/>
</dbReference>
<gene>
    <name evidence="5" type="ORF">MZO42_00425</name>
</gene>
<keyword evidence="1" id="KW-0805">Transcription regulation</keyword>
<accession>A0ABU3MZV7</accession>
<organism evidence="5">
    <name type="scientific">Sphingomonas psychrotolerans</name>
    <dbReference type="NCBI Taxonomy" id="1327635"/>
    <lineage>
        <taxon>Bacteria</taxon>
        <taxon>Pseudomonadati</taxon>
        <taxon>Pseudomonadota</taxon>
        <taxon>Alphaproteobacteria</taxon>
        <taxon>Sphingomonadales</taxon>
        <taxon>Sphingomonadaceae</taxon>
        <taxon>Sphingomonas</taxon>
    </lineage>
</organism>
<dbReference type="Gene3D" id="2.60.120.10">
    <property type="entry name" value="Jelly Rolls"/>
    <property type="match status" value="1"/>
</dbReference>
<comment type="caution">
    <text evidence="5">The sequence shown here is derived from an EMBL/GenBank/DDBJ whole genome shotgun (WGS) entry which is preliminary data.</text>
</comment>
<proteinExistence type="predicted"/>
<dbReference type="SMART" id="SM00419">
    <property type="entry name" value="HTH_CRP"/>
    <property type="match status" value="1"/>
</dbReference>